<dbReference type="InterPro" id="IPR005074">
    <property type="entry name" value="Peptidase_C39"/>
</dbReference>
<protein>
    <submittedName>
        <fullName evidence="2">Cysteine peptidase family C39 domain-containing protein</fullName>
    </submittedName>
</protein>
<evidence type="ECO:0000313" key="2">
    <source>
        <dbReference type="EMBL" id="MDR9898014.1"/>
    </source>
</evidence>
<proteinExistence type="predicted"/>
<dbReference type="Pfam" id="PF03412">
    <property type="entry name" value="Peptidase_C39"/>
    <property type="match status" value="1"/>
</dbReference>
<comment type="caution">
    <text evidence="2">The sequence shown here is derived from an EMBL/GenBank/DDBJ whole genome shotgun (WGS) entry which is preliminary data.</text>
</comment>
<dbReference type="GO" id="GO:0008233">
    <property type="term" value="F:peptidase activity"/>
    <property type="evidence" value="ECO:0007669"/>
    <property type="project" value="InterPro"/>
</dbReference>
<dbReference type="GO" id="GO:0006508">
    <property type="term" value="P:proteolysis"/>
    <property type="evidence" value="ECO:0007669"/>
    <property type="project" value="InterPro"/>
</dbReference>
<dbReference type="Proteomes" id="UP000667802">
    <property type="component" value="Unassembled WGS sequence"/>
</dbReference>
<gene>
    <name evidence="2" type="ORF">G7B40_026140</name>
</gene>
<keyword evidence="3" id="KW-1185">Reference proteome</keyword>
<name>A0AAP5ID01_9CYAN</name>
<dbReference type="AlphaFoldDB" id="A0AAP5ID01"/>
<organism evidence="2 3">
    <name type="scientific">Aetokthonos hydrillicola Thurmond2011</name>
    <dbReference type="NCBI Taxonomy" id="2712845"/>
    <lineage>
        <taxon>Bacteria</taxon>
        <taxon>Bacillati</taxon>
        <taxon>Cyanobacteriota</taxon>
        <taxon>Cyanophyceae</taxon>
        <taxon>Nostocales</taxon>
        <taxon>Hapalosiphonaceae</taxon>
        <taxon>Aetokthonos</taxon>
    </lineage>
</organism>
<accession>A0AAP5ID01</accession>
<dbReference type="PROSITE" id="PS50990">
    <property type="entry name" value="PEPTIDASE_C39"/>
    <property type="match status" value="1"/>
</dbReference>
<evidence type="ECO:0000259" key="1">
    <source>
        <dbReference type="PROSITE" id="PS50990"/>
    </source>
</evidence>
<dbReference type="GO" id="GO:0016020">
    <property type="term" value="C:membrane"/>
    <property type="evidence" value="ECO:0007669"/>
    <property type="project" value="InterPro"/>
</dbReference>
<reference evidence="3" key="1">
    <citation type="journal article" date="2021" name="Science">
        <title>Hunting the eagle killer: A cyanobacterial neurotoxin causes vacuolar myelinopathy.</title>
        <authorList>
            <person name="Breinlinger S."/>
            <person name="Phillips T.J."/>
            <person name="Haram B.N."/>
            <person name="Mares J."/>
            <person name="Martinez Yerena J.A."/>
            <person name="Hrouzek P."/>
            <person name="Sobotka R."/>
            <person name="Henderson W.M."/>
            <person name="Schmieder P."/>
            <person name="Williams S.M."/>
            <person name="Lauderdale J.D."/>
            <person name="Wilde H.D."/>
            <person name="Gerrin W."/>
            <person name="Kust A."/>
            <person name="Washington J.W."/>
            <person name="Wagner C."/>
            <person name="Geier B."/>
            <person name="Liebeke M."/>
            <person name="Enke H."/>
            <person name="Niedermeyer T.H.J."/>
            <person name="Wilde S.B."/>
        </authorList>
    </citation>
    <scope>NUCLEOTIDE SEQUENCE [LARGE SCALE GENOMIC DNA]</scope>
    <source>
        <strain evidence="3">Thurmond2011</strain>
    </source>
</reference>
<dbReference type="EMBL" id="JAALHA020000015">
    <property type="protein sequence ID" value="MDR9898014.1"/>
    <property type="molecule type" value="Genomic_DNA"/>
</dbReference>
<feature type="domain" description="Peptidase C39" evidence="1">
    <location>
        <begin position="10"/>
        <end position="141"/>
    </location>
</feature>
<evidence type="ECO:0000313" key="3">
    <source>
        <dbReference type="Proteomes" id="UP000667802"/>
    </source>
</evidence>
<dbReference type="GO" id="GO:0005524">
    <property type="term" value="F:ATP binding"/>
    <property type="evidence" value="ECO:0007669"/>
    <property type="project" value="InterPro"/>
</dbReference>
<sequence length="146" mass="16505">MPSKLVFHKQETPYSCVPACLRMVLSGFNIDLREKELRELCDCTIFGTEALKAVDAARKLGFDNTVKSTLSMDELLAQVNCETYPIVFVNLLLIDQIRDTHAMVVIAVEESNILVYDPLKGERKIPRSTFESAWAMMHNISILVQV</sequence>
<dbReference type="RefSeq" id="WP_208339971.1">
    <property type="nucleotide sequence ID" value="NZ_CAWQFN010000581.1"/>
</dbReference>
<dbReference type="Gene3D" id="3.90.70.10">
    <property type="entry name" value="Cysteine proteinases"/>
    <property type="match status" value="1"/>
</dbReference>